<reference evidence="1 2" key="1">
    <citation type="journal article" date="2022" name="bioRxiv">
        <title>The genome of the oomycete Peronosclerospora sorghi, a cosmopolitan pathogen of maize and sorghum, is inflated with dispersed pseudogenes.</title>
        <authorList>
            <person name="Fletcher K."/>
            <person name="Martin F."/>
            <person name="Isakeit T."/>
            <person name="Cavanaugh K."/>
            <person name="Magill C."/>
            <person name="Michelmore R."/>
        </authorList>
    </citation>
    <scope>NUCLEOTIDE SEQUENCE [LARGE SCALE GENOMIC DNA]</scope>
    <source>
        <strain evidence="1">P6</strain>
    </source>
</reference>
<organism evidence="1 2">
    <name type="scientific">Peronosclerospora sorghi</name>
    <dbReference type="NCBI Taxonomy" id="230839"/>
    <lineage>
        <taxon>Eukaryota</taxon>
        <taxon>Sar</taxon>
        <taxon>Stramenopiles</taxon>
        <taxon>Oomycota</taxon>
        <taxon>Peronosporomycetes</taxon>
        <taxon>Peronosporales</taxon>
        <taxon>Peronosporaceae</taxon>
        <taxon>Peronosclerospora</taxon>
    </lineage>
</organism>
<proteinExistence type="predicted"/>
<evidence type="ECO:0000313" key="1">
    <source>
        <dbReference type="EMBL" id="KAI9917127.1"/>
    </source>
</evidence>
<dbReference type="EMBL" id="CM047592">
    <property type="protein sequence ID" value="KAI9917127.1"/>
    <property type="molecule type" value="Genomic_DNA"/>
</dbReference>
<comment type="caution">
    <text evidence="1">The sequence shown here is derived from an EMBL/GenBank/DDBJ whole genome shotgun (WGS) entry which is preliminary data.</text>
</comment>
<protein>
    <submittedName>
        <fullName evidence="1">Uncharacterized protein</fullName>
    </submittedName>
</protein>
<name>A0ACC0WFH0_9STRA</name>
<dbReference type="Proteomes" id="UP001163321">
    <property type="component" value="Chromosome 13"/>
</dbReference>
<gene>
    <name evidence="1" type="ORF">PsorP6_013274</name>
</gene>
<accession>A0ACC0WFH0</accession>
<keyword evidence="2" id="KW-1185">Reference proteome</keyword>
<evidence type="ECO:0000313" key="2">
    <source>
        <dbReference type="Proteomes" id="UP001163321"/>
    </source>
</evidence>
<sequence length="298" mass="32996">MRIDLILLLASSAHLTGNNCLAVAAGSEHPTTQNKATIESVDENRVTTSERSLRVRATRDEEDEERVSGASVEKMSSKVMQFVMKSLSSKEDKALKTIDRLFPEPSGGNLETNYAALKEGLENTEMVNKLVKSHPDLLFETLTTRFKDLYLPRALVEMASKKGAAESVKTLRDKQMDRLVEKGMTPDLFVDTLGFTSNGKMGPYGFESLDEFLKAYKRVKPKAPPVNIGEVLVSKPSLARERHISRNGKQESCGPGGIGQDFTFFQESQEVACCIEGREGRALGNRAALFAEQVRRFT</sequence>